<dbReference type="EMBL" id="JAVRJZ010001327">
    <property type="protein sequence ID" value="KAK2701863.1"/>
    <property type="molecule type" value="Genomic_DNA"/>
</dbReference>
<dbReference type="Proteomes" id="UP001187531">
    <property type="component" value="Unassembled WGS sequence"/>
</dbReference>
<organism evidence="1 2">
    <name type="scientific">Artemia franciscana</name>
    <name type="common">Brine shrimp</name>
    <name type="synonym">Artemia sanfranciscana</name>
    <dbReference type="NCBI Taxonomy" id="6661"/>
    <lineage>
        <taxon>Eukaryota</taxon>
        <taxon>Metazoa</taxon>
        <taxon>Ecdysozoa</taxon>
        <taxon>Arthropoda</taxon>
        <taxon>Crustacea</taxon>
        <taxon>Branchiopoda</taxon>
        <taxon>Anostraca</taxon>
        <taxon>Artemiidae</taxon>
        <taxon>Artemia</taxon>
    </lineage>
</organism>
<comment type="caution">
    <text evidence="1">The sequence shown here is derived from an EMBL/GenBank/DDBJ whole genome shotgun (WGS) entry which is preliminary data.</text>
</comment>
<evidence type="ECO:0000313" key="1">
    <source>
        <dbReference type="EMBL" id="KAK2701863.1"/>
    </source>
</evidence>
<sequence length="223" mass="25846">MLEKRTWPIPWPIIVADDVDVNAMKAIIGCYEEGRIPDMSVITLETFSYVVDKYNFLGIKETMAEHLLDKFAKENDLKVLELIFTTYDCNAQKKIAMNEIAILIVKGRKGPDFIVDFDINNFLQFSKIVCACLIKNKFERWDTFLNCFYGWVSENSEERSGTAVEILGMIDMRKFSASEVLKMLESLSLSKRFQGFKLMFEKTLDYVITRNFTTCKYGHNIES</sequence>
<dbReference type="AlphaFoldDB" id="A0AA88KQY0"/>
<gene>
    <name evidence="1" type="ORF">QYM36_019498</name>
</gene>
<protein>
    <submittedName>
        <fullName evidence="1">Uncharacterized protein</fullName>
    </submittedName>
</protein>
<accession>A0AA88KQY0</accession>
<name>A0AA88KQY0_ARTSF</name>
<keyword evidence="2" id="KW-1185">Reference proteome</keyword>
<reference evidence="1" key="1">
    <citation type="submission" date="2023-07" db="EMBL/GenBank/DDBJ databases">
        <title>Chromosome-level genome assembly of Artemia franciscana.</title>
        <authorList>
            <person name="Jo E."/>
        </authorList>
    </citation>
    <scope>NUCLEOTIDE SEQUENCE</scope>
    <source>
        <tissue evidence="1">Whole body</tissue>
    </source>
</reference>
<evidence type="ECO:0000313" key="2">
    <source>
        <dbReference type="Proteomes" id="UP001187531"/>
    </source>
</evidence>
<proteinExistence type="predicted"/>